<dbReference type="EMBL" id="JAAAMV010000002">
    <property type="protein sequence ID" value="NBD23298.1"/>
    <property type="molecule type" value="Genomic_DNA"/>
</dbReference>
<evidence type="ECO:0000256" key="1">
    <source>
        <dbReference type="ARBA" id="ARBA00001033"/>
    </source>
</evidence>
<dbReference type="InterPro" id="IPR020583">
    <property type="entry name" value="Inositol_monoP_metal-BS"/>
</dbReference>
<keyword evidence="4 7" id="KW-0479">Metal-binding</keyword>
<keyword evidence="6 7" id="KW-0460">Magnesium</keyword>
<dbReference type="Pfam" id="PF00459">
    <property type="entry name" value="Inositol_P"/>
    <property type="match status" value="1"/>
</dbReference>
<dbReference type="PANTHER" id="PTHR20854:SF4">
    <property type="entry name" value="INOSITOL-1-MONOPHOSPHATASE-RELATED"/>
    <property type="match status" value="1"/>
</dbReference>
<sequence>MKAQANGEETMLQDAVRYSKEAGSLVMELMNGPLRIHEKVNLSDLVTAVDVRSEELVRARIASEYPEHWILSEETDGGTNGERGGADPRPGYGWIIDPIDGTINFIHKIAHFAISIGIVKDGEPVVGAVFNPVTGDLYTARKGGGAFWNGQPLAVGRERELGQALIGTGFQAKDWHPDSVVLRQLCSLTGKARNVRINGAASLDLCHVASGRLTGFWHDGLYPWDVAAGLVIVREAGGVVSNRDGGEFALSDDSLVATNGAVHEALLAVLQSAAR</sequence>
<dbReference type="InterPro" id="IPR033942">
    <property type="entry name" value="IMPase"/>
</dbReference>
<dbReference type="PANTHER" id="PTHR20854">
    <property type="entry name" value="INOSITOL MONOPHOSPHATASE"/>
    <property type="match status" value="1"/>
</dbReference>
<dbReference type="PRINTS" id="PR00377">
    <property type="entry name" value="IMPHPHTASES"/>
</dbReference>
<keyword evidence="5 7" id="KW-0378">Hydrolase</keyword>
<comment type="cofactor">
    <cofactor evidence="2 7">
        <name>Mg(2+)</name>
        <dbReference type="ChEBI" id="CHEBI:18420"/>
    </cofactor>
</comment>
<dbReference type="PROSITE" id="PS00629">
    <property type="entry name" value="IMP_1"/>
    <property type="match status" value="1"/>
</dbReference>
<proteinExistence type="inferred from homology"/>
<dbReference type="InterPro" id="IPR020550">
    <property type="entry name" value="Inositol_monophosphatase_CS"/>
</dbReference>
<dbReference type="Gene3D" id="3.30.540.10">
    <property type="entry name" value="Fructose-1,6-Bisphosphatase, subunit A, domain 1"/>
    <property type="match status" value="1"/>
</dbReference>
<evidence type="ECO:0000313" key="9">
    <source>
        <dbReference type="Proteomes" id="UP000665561"/>
    </source>
</evidence>
<gene>
    <name evidence="8" type="ORF">GT019_05395</name>
</gene>
<dbReference type="EC" id="3.1.3.25" evidence="7"/>
<keyword evidence="9" id="KW-1185">Reference proteome</keyword>
<evidence type="ECO:0000313" key="8">
    <source>
        <dbReference type="EMBL" id="NBD23298.1"/>
    </source>
</evidence>
<comment type="caution">
    <text evidence="8">The sequence shown here is derived from an EMBL/GenBank/DDBJ whole genome shotgun (WGS) entry which is preliminary data.</text>
</comment>
<comment type="similarity">
    <text evidence="3 7">Belongs to the inositol monophosphatase superfamily.</text>
</comment>
<organism evidence="8 9">
    <name type="scientific">Paenibacillus glycinis</name>
    <dbReference type="NCBI Taxonomy" id="2697035"/>
    <lineage>
        <taxon>Bacteria</taxon>
        <taxon>Bacillati</taxon>
        <taxon>Bacillota</taxon>
        <taxon>Bacilli</taxon>
        <taxon>Bacillales</taxon>
        <taxon>Paenibacillaceae</taxon>
        <taxon>Paenibacillus</taxon>
    </lineage>
</organism>
<dbReference type="CDD" id="cd01639">
    <property type="entry name" value="IMPase"/>
    <property type="match status" value="1"/>
</dbReference>
<evidence type="ECO:0000256" key="2">
    <source>
        <dbReference type="ARBA" id="ARBA00001946"/>
    </source>
</evidence>
<evidence type="ECO:0000256" key="4">
    <source>
        <dbReference type="ARBA" id="ARBA00022723"/>
    </source>
</evidence>
<dbReference type="PROSITE" id="PS00630">
    <property type="entry name" value="IMP_2"/>
    <property type="match status" value="1"/>
</dbReference>
<dbReference type="Proteomes" id="UP000665561">
    <property type="component" value="Unassembled WGS sequence"/>
</dbReference>
<accession>A0ABW9XL67</accession>
<evidence type="ECO:0000256" key="7">
    <source>
        <dbReference type="RuleBase" id="RU364068"/>
    </source>
</evidence>
<protein>
    <recommendedName>
        <fullName evidence="7">Inositol-1-monophosphatase</fullName>
        <ecNumber evidence="7">3.1.3.25</ecNumber>
    </recommendedName>
</protein>
<dbReference type="InterPro" id="IPR000760">
    <property type="entry name" value="Inositol_monophosphatase-like"/>
</dbReference>
<comment type="catalytic activity">
    <reaction evidence="1 7">
        <text>a myo-inositol phosphate + H2O = myo-inositol + phosphate</text>
        <dbReference type="Rhea" id="RHEA:24056"/>
        <dbReference type="ChEBI" id="CHEBI:15377"/>
        <dbReference type="ChEBI" id="CHEBI:17268"/>
        <dbReference type="ChEBI" id="CHEBI:43474"/>
        <dbReference type="ChEBI" id="CHEBI:84139"/>
        <dbReference type="EC" id="3.1.3.25"/>
    </reaction>
</comment>
<dbReference type="RefSeq" id="WP_161741720.1">
    <property type="nucleotide sequence ID" value="NZ_JAAAMV010000002.1"/>
</dbReference>
<evidence type="ECO:0000256" key="5">
    <source>
        <dbReference type="ARBA" id="ARBA00022801"/>
    </source>
</evidence>
<dbReference type="SUPFAM" id="SSF56655">
    <property type="entry name" value="Carbohydrate phosphatase"/>
    <property type="match status" value="1"/>
</dbReference>
<reference evidence="8 9" key="1">
    <citation type="submission" date="2020-01" db="EMBL/GenBank/DDBJ databases">
        <title>Paenibacillus soybeanensis sp. nov. isolated from the nodules of soybean (Glycine max(L.) Merr).</title>
        <authorList>
            <person name="Wang H."/>
        </authorList>
    </citation>
    <scope>NUCLEOTIDE SEQUENCE [LARGE SCALE GENOMIC DNA]</scope>
    <source>
        <strain evidence="8 9">T1</strain>
    </source>
</reference>
<dbReference type="Gene3D" id="3.40.190.80">
    <property type="match status" value="1"/>
</dbReference>
<name>A0ABW9XL67_9BACL</name>
<evidence type="ECO:0000256" key="3">
    <source>
        <dbReference type="ARBA" id="ARBA00009759"/>
    </source>
</evidence>
<evidence type="ECO:0000256" key="6">
    <source>
        <dbReference type="ARBA" id="ARBA00022842"/>
    </source>
</evidence>